<dbReference type="PROSITE" id="PS50011">
    <property type="entry name" value="PROTEIN_KINASE_DOM"/>
    <property type="match status" value="1"/>
</dbReference>
<dbReference type="SUPFAM" id="SSF56112">
    <property type="entry name" value="Protein kinase-like (PK-like)"/>
    <property type="match status" value="1"/>
</dbReference>
<dbReference type="Gene3D" id="1.10.510.10">
    <property type="entry name" value="Transferase(Phosphotransferase) domain 1"/>
    <property type="match status" value="1"/>
</dbReference>
<keyword evidence="3" id="KW-0547">Nucleotide-binding</keyword>
<dbReference type="PANTHER" id="PTHR24346">
    <property type="entry name" value="MAP/MICROTUBULE AFFINITY-REGULATING KINASE"/>
    <property type="match status" value="1"/>
</dbReference>
<evidence type="ECO:0000256" key="5">
    <source>
        <dbReference type="ARBA" id="ARBA00022840"/>
    </source>
</evidence>
<feature type="domain" description="Protein kinase" evidence="6">
    <location>
        <begin position="20"/>
        <end position="279"/>
    </location>
</feature>
<evidence type="ECO:0000259" key="6">
    <source>
        <dbReference type="PROSITE" id="PS50011"/>
    </source>
</evidence>
<keyword evidence="1" id="KW-0723">Serine/threonine-protein kinase</keyword>
<keyword evidence="4" id="KW-0418">Kinase</keyword>
<dbReference type="PANTHER" id="PTHR24346:SF82">
    <property type="entry name" value="KP78A-RELATED"/>
    <property type="match status" value="1"/>
</dbReference>
<evidence type="ECO:0000256" key="1">
    <source>
        <dbReference type="ARBA" id="ARBA00022527"/>
    </source>
</evidence>
<evidence type="ECO:0000256" key="2">
    <source>
        <dbReference type="ARBA" id="ARBA00022679"/>
    </source>
</evidence>
<dbReference type="AlphaFoldDB" id="A0A6A5G4V8"/>
<evidence type="ECO:0000313" key="8">
    <source>
        <dbReference type="Proteomes" id="UP000483820"/>
    </source>
</evidence>
<protein>
    <recommendedName>
        <fullName evidence="6">Protein kinase domain-containing protein</fullName>
    </recommendedName>
</protein>
<proteinExistence type="predicted"/>
<dbReference type="GO" id="GO:0005737">
    <property type="term" value="C:cytoplasm"/>
    <property type="evidence" value="ECO:0007669"/>
    <property type="project" value="TreeGrafter"/>
</dbReference>
<dbReference type="GO" id="GO:0004674">
    <property type="term" value="F:protein serine/threonine kinase activity"/>
    <property type="evidence" value="ECO:0007669"/>
    <property type="project" value="UniProtKB-KW"/>
</dbReference>
<dbReference type="InterPro" id="IPR011009">
    <property type="entry name" value="Kinase-like_dom_sf"/>
</dbReference>
<evidence type="ECO:0000256" key="3">
    <source>
        <dbReference type="ARBA" id="ARBA00022741"/>
    </source>
</evidence>
<dbReference type="KEGG" id="crq:GCK72_025987"/>
<reference evidence="7 8" key="1">
    <citation type="submission" date="2019-12" db="EMBL/GenBank/DDBJ databases">
        <title>Chromosome-level assembly of the Caenorhabditis remanei genome.</title>
        <authorList>
            <person name="Teterina A.A."/>
            <person name="Willis J.H."/>
            <person name="Phillips P.C."/>
        </authorList>
    </citation>
    <scope>NUCLEOTIDE SEQUENCE [LARGE SCALE GENOMIC DNA]</scope>
    <source>
        <strain evidence="7 8">PX506</strain>
        <tissue evidence="7">Whole organism</tissue>
    </source>
</reference>
<dbReference type="SMART" id="SM00220">
    <property type="entry name" value="S_TKc"/>
    <property type="match status" value="1"/>
</dbReference>
<dbReference type="GO" id="GO:0005524">
    <property type="term" value="F:ATP binding"/>
    <property type="evidence" value="ECO:0007669"/>
    <property type="project" value="UniProtKB-KW"/>
</dbReference>
<gene>
    <name evidence="7" type="ORF">GCK72_025987</name>
</gene>
<sequence length="310" mass="35113">MPADPQAAIVNAKAAKELGYTHLKYLQDGGFSHVSLVKKNGDNTEVVMKRLTAKGQDVCEAECLIHGTMSQSGNRNIIKYITDDDYKGDKIIFVEYANESDLKDHIPFGLSPKTVNMFFKDLLSGLKHIHTLGHCHRDIKSENLFISNGVLKIGDFGLAVRFRFDGTASKVRSGYGTKITFAPENFEKDRVDGPALDVWSAGIVLVNMLTNKLPWKRAQPIDSDFSKYLADPKWNAPEFKKIEESSCDGPRIMKLIRKILQVDVSKRISVEEILQDEWVTNFRRTYEQKILEEAAELPSKRIRNVRNSHQ</sequence>
<dbReference type="RefSeq" id="XP_003093030.2">
    <property type="nucleotide sequence ID" value="XM_003092982.2"/>
</dbReference>
<organism evidence="7 8">
    <name type="scientific">Caenorhabditis remanei</name>
    <name type="common">Caenorhabditis vulgaris</name>
    <dbReference type="NCBI Taxonomy" id="31234"/>
    <lineage>
        <taxon>Eukaryota</taxon>
        <taxon>Metazoa</taxon>
        <taxon>Ecdysozoa</taxon>
        <taxon>Nematoda</taxon>
        <taxon>Chromadorea</taxon>
        <taxon>Rhabditida</taxon>
        <taxon>Rhabditina</taxon>
        <taxon>Rhabditomorpha</taxon>
        <taxon>Rhabditoidea</taxon>
        <taxon>Rhabditidae</taxon>
        <taxon>Peloderinae</taxon>
        <taxon>Caenorhabditis</taxon>
    </lineage>
</organism>
<accession>A0A6A5G4V8</accession>
<comment type="caution">
    <text evidence="7">The sequence shown here is derived from an EMBL/GenBank/DDBJ whole genome shotgun (WGS) entry which is preliminary data.</text>
</comment>
<keyword evidence="5" id="KW-0067">ATP-binding</keyword>
<dbReference type="InterPro" id="IPR000719">
    <property type="entry name" value="Prot_kinase_dom"/>
</dbReference>
<dbReference type="EMBL" id="WUAV01000006">
    <property type="protein sequence ID" value="KAF1749519.1"/>
    <property type="molecule type" value="Genomic_DNA"/>
</dbReference>
<evidence type="ECO:0000256" key="4">
    <source>
        <dbReference type="ARBA" id="ARBA00022777"/>
    </source>
</evidence>
<dbReference type="GO" id="GO:0035556">
    <property type="term" value="P:intracellular signal transduction"/>
    <property type="evidence" value="ECO:0007669"/>
    <property type="project" value="TreeGrafter"/>
</dbReference>
<dbReference type="Proteomes" id="UP000483820">
    <property type="component" value="Chromosome X"/>
</dbReference>
<name>A0A6A5G4V8_CAERE</name>
<dbReference type="Pfam" id="PF00069">
    <property type="entry name" value="Pkinase"/>
    <property type="match status" value="1"/>
</dbReference>
<dbReference type="CTD" id="9801436"/>
<keyword evidence="2" id="KW-0808">Transferase</keyword>
<dbReference type="GeneID" id="9801436"/>
<evidence type="ECO:0000313" key="7">
    <source>
        <dbReference type="EMBL" id="KAF1749519.1"/>
    </source>
</evidence>